<evidence type="ECO:0000256" key="1">
    <source>
        <dbReference type="SAM" id="SignalP"/>
    </source>
</evidence>
<dbReference type="OrthoDB" id="5490318at2"/>
<keyword evidence="3" id="KW-1185">Reference proteome</keyword>
<proteinExistence type="predicted"/>
<comment type="caution">
    <text evidence="2">The sequence shown here is derived from an EMBL/GenBank/DDBJ whole genome shotgun (WGS) entry which is preliminary data.</text>
</comment>
<accession>A0A4U1IGV4</accession>
<feature type="chain" id="PRO_5020447865" description="Bacterial virulence factor lipase N-terminal domain-containing protein" evidence="1">
    <location>
        <begin position="21"/>
        <end position="646"/>
    </location>
</feature>
<evidence type="ECO:0000313" key="2">
    <source>
        <dbReference type="EMBL" id="TKC93008.1"/>
    </source>
</evidence>
<dbReference type="InterPro" id="IPR029058">
    <property type="entry name" value="AB_hydrolase_fold"/>
</dbReference>
<dbReference type="Gene3D" id="3.40.50.1820">
    <property type="entry name" value="alpha/beta hydrolase"/>
    <property type="match status" value="1"/>
</dbReference>
<protein>
    <recommendedName>
        <fullName evidence="4">Bacterial virulence factor lipase N-terminal domain-containing protein</fullName>
    </recommendedName>
</protein>
<dbReference type="SUPFAM" id="SSF53474">
    <property type="entry name" value="alpha/beta-Hydrolases"/>
    <property type="match status" value="1"/>
</dbReference>
<dbReference type="AlphaFoldDB" id="A0A4U1IGV4"/>
<reference evidence="2 3" key="1">
    <citation type="submission" date="2019-04" db="EMBL/GenBank/DDBJ databases">
        <authorList>
            <person name="Li Y."/>
            <person name="Wang J."/>
        </authorList>
    </citation>
    <scope>NUCLEOTIDE SEQUENCE [LARGE SCALE GENOMIC DNA]</scope>
    <source>
        <strain evidence="2 3">DSM 14668</strain>
    </source>
</reference>
<dbReference type="Proteomes" id="UP000309215">
    <property type="component" value="Unassembled WGS sequence"/>
</dbReference>
<keyword evidence="1" id="KW-0732">Signal</keyword>
<feature type="signal peptide" evidence="1">
    <location>
        <begin position="1"/>
        <end position="20"/>
    </location>
</feature>
<evidence type="ECO:0008006" key="4">
    <source>
        <dbReference type="Google" id="ProtNLM"/>
    </source>
</evidence>
<sequence length="646" mass="67310">MPIHSLGARAPRLLFAFALALPLAGCGGDEDMPVFTAPDRAEGARAPLTAPCGDPDELRCLLPWPSSAQLAKDASTATGVRLHVEAESLPVDDDPRSLALADGFSRVTPLAVGFAGPVVLPAAASATEGPVRLLLAQHDHARRGETVPVRLSTIPGEDPATETLLLGYPLRPLEPGADYVAVVLDDLKMEDGASIAPTHQTQVALGLATPASQAEADLRAYHAPTRKLLAEAGIDPARVLRVFDFTTRSGDDATKRLTAMREGAIEAVAQGKVTVEIDAVAWEPNAAIAAVVRGRLVGLPSFLEDDRDLRVDEAGNVVAEGTHEAPFRVMVPAGSGNYRFVMFGHGMGGDVDDSSFDQELGQNGTGKVGIRFDGWTGDDVIETFVGMTRMAEATHRSTARLMQAIADGAAVQAAMKTTLGELLSGPTFDGGANPLMGRQPDSSIPVWAGGSLGGTLGLVYASADPDMHYGVLNVPGAGWTHFIPGSNVYSTVRGLLRTTYGGDLDVGFALALSQSNWDEVDGSSWADRMPEEPTAYLIQESMGDPILPNEGTALLSVAVGAGQVGAVLSPILGVETSSEIVGKSGLTQYRTADKDAYDIHGFAATGGPAGDAARQQITTYLKSVWAGAPKITVPEGCAGGSCDFTK</sequence>
<name>A0A4U1IGV4_9BACT</name>
<dbReference type="EMBL" id="SSMQ01000130">
    <property type="protein sequence ID" value="TKC93008.1"/>
    <property type="molecule type" value="Genomic_DNA"/>
</dbReference>
<evidence type="ECO:0000313" key="3">
    <source>
        <dbReference type="Proteomes" id="UP000309215"/>
    </source>
</evidence>
<dbReference type="RefSeq" id="WP_136936305.1">
    <property type="nucleotide sequence ID" value="NZ_SSMQ01000130.1"/>
</dbReference>
<organism evidence="2 3">
    <name type="scientific">Polyangium fumosum</name>
    <dbReference type="NCBI Taxonomy" id="889272"/>
    <lineage>
        <taxon>Bacteria</taxon>
        <taxon>Pseudomonadati</taxon>
        <taxon>Myxococcota</taxon>
        <taxon>Polyangia</taxon>
        <taxon>Polyangiales</taxon>
        <taxon>Polyangiaceae</taxon>
        <taxon>Polyangium</taxon>
    </lineage>
</organism>
<gene>
    <name evidence="2" type="ORF">E8A74_50050</name>
</gene>